<accession>A0A2Z2NQG6</accession>
<dbReference type="AlphaFoldDB" id="A0A2Z2NQG6"/>
<keyword evidence="2" id="KW-1185">Reference proteome</keyword>
<dbReference type="Proteomes" id="UP000250079">
    <property type="component" value="Chromosome"/>
</dbReference>
<proteinExistence type="predicted"/>
<dbReference type="InterPro" id="IPR012347">
    <property type="entry name" value="Ferritin-like"/>
</dbReference>
<organism evidence="1 2">
    <name type="scientific">Granulosicoccus antarcticus IMCC3135</name>
    <dbReference type="NCBI Taxonomy" id="1192854"/>
    <lineage>
        <taxon>Bacteria</taxon>
        <taxon>Pseudomonadati</taxon>
        <taxon>Pseudomonadota</taxon>
        <taxon>Gammaproteobacteria</taxon>
        <taxon>Chromatiales</taxon>
        <taxon>Granulosicoccaceae</taxon>
        <taxon>Granulosicoccus</taxon>
    </lineage>
</organism>
<name>A0A2Z2NQG6_9GAMM</name>
<sequence>MRFSQVKELVSWAADYHAQLASSYTVLAAGPVSQRVSMALRYLAEHERAMQASLAQYLNDDSEHHGVLDTWFDDATDFPHVLVLNRLSKGMSSVDMQTVLSMALATHRTLQDLYAHRAECAATSAEKEFFEALLGGHEGEVRRLSRDMQRLEDY</sequence>
<evidence type="ECO:0000313" key="2">
    <source>
        <dbReference type="Proteomes" id="UP000250079"/>
    </source>
</evidence>
<evidence type="ECO:0000313" key="1">
    <source>
        <dbReference type="EMBL" id="ASJ73573.1"/>
    </source>
</evidence>
<dbReference type="Gene3D" id="1.20.1260.10">
    <property type="match status" value="1"/>
</dbReference>
<dbReference type="EMBL" id="CP018632">
    <property type="protein sequence ID" value="ASJ73573.1"/>
    <property type="molecule type" value="Genomic_DNA"/>
</dbReference>
<dbReference type="OrthoDB" id="278693at2"/>
<dbReference type="KEGG" id="gai:IMCC3135_17460"/>
<gene>
    <name evidence="1" type="ORF">IMCC3135_17460</name>
</gene>
<reference evidence="1 2" key="1">
    <citation type="submission" date="2016-12" db="EMBL/GenBank/DDBJ databases">
        <authorList>
            <person name="Song W.-J."/>
            <person name="Kurnit D.M."/>
        </authorList>
    </citation>
    <scope>NUCLEOTIDE SEQUENCE [LARGE SCALE GENOMIC DNA]</scope>
    <source>
        <strain evidence="1 2">IMCC3135</strain>
    </source>
</reference>
<evidence type="ECO:0008006" key="3">
    <source>
        <dbReference type="Google" id="ProtNLM"/>
    </source>
</evidence>
<dbReference type="RefSeq" id="WP_088921901.1">
    <property type="nucleotide sequence ID" value="NZ_CP018632.1"/>
</dbReference>
<protein>
    <recommendedName>
        <fullName evidence="3">2-nonaprenyl-3-methyl-6-methoxy-1,4-benzoquinol hydroxylase</fullName>
    </recommendedName>
</protein>